<protein>
    <submittedName>
        <fullName evidence="1">Bacteriophage P2-related tail formation protein</fullName>
    </submittedName>
</protein>
<dbReference type="InterPro" id="IPR006521">
    <property type="entry name" value="Tail_protein_I"/>
</dbReference>
<dbReference type="Proteomes" id="UP000077037">
    <property type="component" value="Unassembled WGS sequence"/>
</dbReference>
<dbReference type="EMBL" id="FKBS01000025">
    <property type="protein sequence ID" value="SAI47480.1"/>
    <property type="molecule type" value="Genomic_DNA"/>
</dbReference>
<organism evidence="1 2">
    <name type="scientific">Bordetella ansorpii</name>
    <dbReference type="NCBI Taxonomy" id="288768"/>
    <lineage>
        <taxon>Bacteria</taxon>
        <taxon>Pseudomonadati</taxon>
        <taxon>Pseudomonadota</taxon>
        <taxon>Betaproteobacteria</taxon>
        <taxon>Burkholderiales</taxon>
        <taxon>Alcaligenaceae</taxon>
        <taxon>Bordetella</taxon>
    </lineage>
</organism>
<evidence type="ECO:0000313" key="1">
    <source>
        <dbReference type="EMBL" id="SAI47480.1"/>
    </source>
</evidence>
<name>A0A157QP77_9BORD</name>
<reference evidence="1 2" key="1">
    <citation type="submission" date="2016-03" db="EMBL/GenBank/DDBJ databases">
        <authorList>
            <consortium name="Pathogen Informatics"/>
        </authorList>
    </citation>
    <scope>NUCLEOTIDE SEQUENCE [LARGE SCALE GENOMIC DNA]</scope>
    <source>
        <strain evidence="1 2">NCTC13364</strain>
    </source>
</reference>
<dbReference type="NCBIfam" id="TIGR01634">
    <property type="entry name" value="tail_P2_I"/>
    <property type="match status" value="1"/>
</dbReference>
<proteinExistence type="predicted"/>
<gene>
    <name evidence="1" type="ORF">SAMEA1982600_03815</name>
</gene>
<dbReference type="OrthoDB" id="90759at2"/>
<accession>A0A157QP77</accession>
<dbReference type="Pfam" id="PF09684">
    <property type="entry name" value="Tail_P2_I"/>
    <property type="match status" value="1"/>
</dbReference>
<dbReference type="AlphaFoldDB" id="A0A157QP77"/>
<sequence>MPDHPSLLPPGSTPLERKLATALADIQDVPNPIRTLRRAETCPAPLLTWLAWERSVDRWDDRWTEATKRQALSASFFVHTHKGTIGALRRVVEPLGYLLEVVEWWQMVPEGRRGTFRLTIGVLDTGIAEPMYAELDRLIQDAKRASQHLIGLQIAAEVRAAANYCVASYDGDVMTVYPYQPDDIEVFVTPLAALADHTTDTLTVYPS</sequence>
<evidence type="ECO:0000313" key="2">
    <source>
        <dbReference type="Proteomes" id="UP000077037"/>
    </source>
</evidence>
<dbReference type="RefSeq" id="WP_066417159.1">
    <property type="nucleotide sequence ID" value="NZ_FKBS01000025.1"/>
</dbReference>